<evidence type="ECO:0000313" key="1">
    <source>
        <dbReference type="EMBL" id="MDQ0340259.1"/>
    </source>
</evidence>
<reference evidence="1 2" key="1">
    <citation type="submission" date="2023-07" db="EMBL/GenBank/DDBJ databases">
        <title>Genomic Encyclopedia of Type Strains, Phase IV (KMG-IV): sequencing the most valuable type-strain genomes for metagenomic binning, comparative biology and taxonomic classification.</title>
        <authorList>
            <person name="Goeker M."/>
        </authorList>
    </citation>
    <scope>NUCLEOTIDE SEQUENCE [LARGE SCALE GENOMIC DNA]</scope>
    <source>
        <strain evidence="1 2">DSM 17740</strain>
    </source>
</reference>
<gene>
    <name evidence="1" type="ORF">J2S00_003064</name>
</gene>
<sequence>MQWVDRVSLKYGIDKKKLFKTANGYSVYLVWGSPASGKTTYVKKHRRDEDMVIDLDLIKQSISMQGKTNTGEHLLPVALSIREHLYNMVEHREIPCNVWVVAGLPRLADRARLIKRLKPDEVLFMNVPKEECIQRALNDNERADKELQIRIINKWFNEFEPDPPSLYL</sequence>
<dbReference type="Proteomes" id="UP001232445">
    <property type="component" value="Unassembled WGS sequence"/>
</dbReference>
<proteinExistence type="predicted"/>
<dbReference type="SUPFAM" id="SSF52540">
    <property type="entry name" value="P-loop containing nucleoside triphosphate hydrolases"/>
    <property type="match status" value="1"/>
</dbReference>
<name>A0ABU0CVA9_9BACI</name>
<comment type="caution">
    <text evidence="1">The sequence shown here is derived from an EMBL/GenBank/DDBJ whole genome shotgun (WGS) entry which is preliminary data.</text>
</comment>
<dbReference type="EMBL" id="JAUSUQ010000012">
    <property type="protein sequence ID" value="MDQ0340259.1"/>
    <property type="molecule type" value="Genomic_DNA"/>
</dbReference>
<dbReference type="Pfam" id="PF13207">
    <property type="entry name" value="AAA_17"/>
    <property type="match status" value="1"/>
</dbReference>
<keyword evidence="1" id="KW-0808">Transferase</keyword>
<dbReference type="GO" id="GO:0016301">
    <property type="term" value="F:kinase activity"/>
    <property type="evidence" value="ECO:0007669"/>
    <property type="project" value="UniProtKB-KW"/>
</dbReference>
<organism evidence="1 2">
    <name type="scientific">Caldalkalibacillus uzonensis</name>
    <dbReference type="NCBI Taxonomy" id="353224"/>
    <lineage>
        <taxon>Bacteria</taxon>
        <taxon>Bacillati</taxon>
        <taxon>Bacillota</taxon>
        <taxon>Bacilli</taxon>
        <taxon>Bacillales</taxon>
        <taxon>Bacillaceae</taxon>
        <taxon>Caldalkalibacillus</taxon>
    </lineage>
</organism>
<dbReference type="Gene3D" id="3.40.50.300">
    <property type="entry name" value="P-loop containing nucleotide triphosphate hydrolases"/>
    <property type="match status" value="1"/>
</dbReference>
<dbReference type="InterPro" id="IPR027417">
    <property type="entry name" value="P-loop_NTPase"/>
</dbReference>
<protein>
    <submittedName>
        <fullName evidence="1">Kinase</fullName>
    </submittedName>
</protein>
<keyword evidence="1" id="KW-0418">Kinase</keyword>
<accession>A0ABU0CVA9</accession>
<keyword evidence="2" id="KW-1185">Reference proteome</keyword>
<evidence type="ECO:0000313" key="2">
    <source>
        <dbReference type="Proteomes" id="UP001232445"/>
    </source>
</evidence>